<accession>A0A931N3P0</accession>
<sequence>MVSSDTALRRLFRDTGKLLEPYGFHGAEPVWTHPRPGGLARIGRTRITRTWTDGQQVISFGLTLSATPGAWREFRDWRNARNGLPPVPEDEAAGPDLIDAHRLPKPLTIPWTLRTDPDRPGHALQADLDAIRAELPARLHAYARRALRLLEPDEYLDEVLAHPEPDARVWEVAVVLLTDHGPGPRLDDAVNRLRRGVADGRASEFARDILVYARDRATNRAPTALGG</sequence>
<protein>
    <recommendedName>
        <fullName evidence="3">DUF4304 domain-containing protein</fullName>
    </recommendedName>
</protein>
<evidence type="ECO:0000313" key="2">
    <source>
        <dbReference type="Proteomes" id="UP000655751"/>
    </source>
</evidence>
<name>A0A931N3P0_9NOCA</name>
<evidence type="ECO:0008006" key="3">
    <source>
        <dbReference type="Google" id="ProtNLM"/>
    </source>
</evidence>
<organism evidence="1 2">
    <name type="scientific">Nocardia bovistercoris</name>
    <dbReference type="NCBI Taxonomy" id="2785916"/>
    <lineage>
        <taxon>Bacteria</taxon>
        <taxon>Bacillati</taxon>
        <taxon>Actinomycetota</taxon>
        <taxon>Actinomycetes</taxon>
        <taxon>Mycobacteriales</taxon>
        <taxon>Nocardiaceae</taxon>
        <taxon>Nocardia</taxon>
    </lineage>
</organism>
<gene>
    <name evidence="1" type="ORF">IT779_10700</name>
</gene>
<dbReference type="EMBL" id="JADMLG010000003">
    <property type="protein sequence ID" value="MBH0776753.1"/>
    <property type="molecule type" value="Genomic_DNA"/>
</dbReference>
<dbReference type="AlphaFoldDB" id="A0A931N3P0"/>
<dbReference type="RefSeq" id="WP_196149067.1">
    <property type="nucleotide sequence ID" value="NZ_JADMLG010000003.1"/>
</dbReference>
<dbReference type="Proteomes" id="UP000655751">
    <property type="component" value="Unassembled WGS sequence"/>
</dbReference>
<evidence type="ECO:0000313" key="1">
    <source>
        <dbReference type="EMBL" id="MBH0776753.1"/>
    </source>
</evidence>
<comment type="caution">
    <text evidence="1">The sequence shown here is derived from an EMBL/GenBank/DDBJ whole genome shotgun (WGS) entry which is preliminary data.</text>
</comment>
<proteinExistence type="predicted"/>
<keyword evidence="2" id="KW-1185">Reference proteome</keyword>
<reference evidence="1" key="1">
    <citation type="submission" date="2020-11" db="EMBL/GenBank/DDBJ databases">
        <title>Nocardia NEAU-351.nov., a novel actinomycete isolated from the cow dung.</title>
        <authorList>
            <person name="Zhang X."/>
        </authorList>
    </citation>
    <scope>NUCLEOTIDE SEQUENCE</scope>
    <source>
        <strain evidence="1">NEAU-351</strain>
    </source>
</reference>